<dbReference type="PANTHER" id="PTHR12788">
    <property type="entry name" value="PROTEIN-TYROSINE SULFOTRANSFERASE 2"/>
    <property type="match status" value="1"/>
</dbReference>
<keyword evidence="3 5" id="KW-0808">Transferase</keyword>
<sequence>MYDNSTIRIHGPLAERLCNREQLSTLFLPILSRMFPNSKHILMIRDARATIHSFLERGGQIFGVNQTTKEMLLDNWNYYVTQMVEECSKAKEICLKVYYERLVQRPSEELHRILQFLEVKWSNDVLNHHQKIGSKIYLNQVDVSSAKLKEKVNVNSLARWFDKFSEEFLQNIDKAAPVLRKLGG</sequence>
<evidence type="ECO:0000313" key="6">
    <source>
        <dbReference type="EMBL" id="VDP24531.1"/>
    </source>
</evidence>
<dbReference type="Proteomes" id="UP000050761">
    <property type="component" value="Unassembled WGS sequence"/>
</dbReference>
<comment type="catalytic activity">
    <reaction evidence="4 5">
        <text>L-tyrosyl-[protein] + 3'-phosphoadenylyl sulfate = O-sulfo-L-tyrosine-[protein] + adenosine 3',5'-bisphosphate + H(+)</text>
        <dbReference type="Rhea" id="RHEA:16801"/>
        <dbReference type="Rhea" id="RHEA-COMP:10136"/>
        <dbReference type="Rhea" id="RHEA-COMP:11688"/>
        <dbReference type="ChEBI" id="CHEBI:15378"/>
        <dbReference type="ChEBI" id="CHEBI:46858"/>
        <dbReference type="ChEBI" id="CHEBI:58339"/>
        <dbReference type="ChEBI" id="CHEBI:58343"/>
        <dbReference type="ChEBI" id="CHEBI:65286"/>
        <dbReference type="EC" id="2.8.2.20"/>
    </reaction>
</comment>
<evidence type="ECO:0000313" key="7">
    <source>
        <dbReference type="Proteomes" id="UP000050761"/>
    </source>
</evidence>
<keyword evidence="7" id="KW-1185">Reference proteome</keyword>
<accession>A0A3P8BTG4</accession>
<reference evidence="6 7" key="1">
    <citation type="submission" date="2018-11" db="EMBL/GenBank/DDBJ databases">
        <authorList>
            <consortium name="Pathogen Informatics"/>
        </authorList>
    </citation>
    <scope>NUCLEOTIDE SEQUENCE [LARGE SCALE GENOMIC DNA]</scope>
</reference>
<accession>A0A183GFW5</accession>
<dbReference type="EC" id="2.8.2.20" evidence="2 5"/>
<dbReference type="SUPFAM" id="SSF52540">
    <property type="entry name" value="P-loop containing nucleoside triphosphate hydrolases"/>
    <property type="match status" value="1"/>
</dbReference>
<dbReference type="AlphaFoldDB" id="A0A183GFW5"/>
<name>A0A183GFW5_HELPZ</name>
<dbReference type="InterPro" id="IPR027417">
    <property type="entry name" value="P-loop_NTPase"/>
</dbReference>
<dbReference type="WBParaSite" id="HPBE_0002132501-mRNA-1">
    <property type="protein sequence ID" value="HPBE_0002132501-mRNA-1"/>
    <property type="gene ID" value="HPBE_0002132501"/>
</dbReference>
<reference evidence="8" key="2">
    <citation type="submission" date="2019-09" db="UniProtKB">
        <authorList>
            <consortium name="WormBaseParasite"/>
        </authorList>
    </citation>
    <scope>IDENTIFICATION</scope>
</reference>
<evidence type="ECO:0000256" key="1">
    <source>
        <dbReference type="ARBA" id="ARBA00009988"/>
    </source>
</evidence>
<proteinExistence type="inferred from homology"/>
<dbReference type="GO" id="GO:0005794">
    <property type="term" value="C:Golgi apparatus"/>
    <property type="evidence" value="ECO:0007669"/>
    <property type="project" value="UniProtKB-ARBA"/>
</dbReference>
<evidence type="ECO:0000313" key="8">
    <source>
        <dbReference type="WBParaSite" id="HPBE_0002132501-mRNA-1"/>
    </source>
</evidence>
<evidence type="ECO:0000256" key="5">
    <source>
        <dbReference type="RuleBase" id="RU365018"/>
    </source>
</evidence>
<gene>
    <name evidence="6" type="ORF">HPBE_LOCUS21324</name>
</gene>
<dbReference type="OrthoDB" id="545675at2759"/>
<evidence type="ECO:0000256" key="2">
    <source>
        <dbReference type="ARBA" id="ARBA00013262"/>
    </source>
</evidence>
<dbReference type="Pfam" id="PF13469">
    <property type="entry name" value="Sulfotransfer_3"/>
    <property type="match status" value="1"/>
</dbReference>
<evidence type="ECO:0000256" key="3">
    <source>
        <dbReference type="ARBA" id="ARBA00022679"/>
    </source>
</evidence>
<comment type="function">
    <text evidence="5">Catalyzes the O-sulfation of tyrosine residues within acidic motifs of polypeptides, using 3'-phosphoadenylyl sulfate (PAPS) as cosubstrate.</text>
</comment>
<dbReference type="Gene3D" id="3.40.50.300">
    <property type="entry name" value="P-loop containing nucleotide triphosphate hydrolases"/>
    <property type="match status" value="1"/>
</dbReference>
<dbReference type="GO" id="GO:0008476">
    <property type="term" value="F:protein-tyrosine sulfotransferase activity"/>
    <property type="evidence" value="ECO:0007669"/>
    <property type="project" value="UniProtKB-EC"/>
</dbReference>
<evidence type="ECO:0000256" key="4">
    <source>
        <dbReference type="ARBA" id="ARBA00048460"/>
    </source>
</evidence>
<protein>
    <recommendedName>
        <fullName evidence="2 5">Protein-tyrosine sulfotransferase</fullName>
        <ecNumber evidence="2 5">2.8.2.20</ecNumber>
    </recommendedName>
</protein>
<organism evidence="7 8">
    <name type="scientific">Heligmosomoides polygyrus</name>
    <name type="common">Parasitic roundworm</name>
    <dbReference type="NCBI Taxonomy" id="6339"/>
    <lineage>
        <taxon>Eukaryota</taxon>
        <taxon>Metazoa</taxon>
        <taxon>Ecdysozoa</taxon>
        <taxon>Nematoda</taxon>
        <taxon>Chromadorea</taxon>
        <taxon>Rhabditida</taxon>
        <taxon>Rhabditina</taxon>
        <taxon>Rhabditomorpha</taxon>
        <taxon>Strongyloidea</taxon>
        <taxon>Heligmosomidae</taxon>
        <taxon>Heligmosomoides</taxon>
    </lineage>
</organism>
<dbReference type="EMBL" id="UZAH01032899">
    <property type="protein sequence ID" value="VDP24531.1"/>
    <property type="molecule type" value="Genomic_DNA"/>
</dbReference>
<dbReference type="InterPro" id="IPR026634">
    <property type="entry name" value="TPST-like"/>
</dbReference>
<dbReference type="PANTHER" id="PTHR12788:SF7">
    <property type="entry name" value="PROTEIN-TYROSINE SULFOTRANSFERASE-RELATED"/>
    <property type="match status" value="1"/>
</dbReference>
<comment type="similarity">
    <text evidence="1 5">Belongs to the protein sulfotransferase family.</text>
</comment>